<reference evidence="2 3" key="1">
    <citation type="submission" date="2018-08" db="EMBL/GenBank/DDBJ databases">
        <title>A genome reference for cultivated species of the human gut microbiota.</title>
        <authorList>
            <person name="Zou Y."/>
            <person name="Xue W."/>
            <person name="Luo G."/>
        </authorList>
    </citation>
    <scope>NUCLEOTIDE SEQUENCE [LARGE SCALE GENOMIC DNA]</scope>
    <source>
        <strain evidence="2 3">TF05-11AC</strain>
    </source>
</reference>
<gene>
    <name evidence="1" type="ORF">CE91St55_64380</name>
    <name evidence="2" type="ORF">DXC39_26300</name>
</gene>
<dbReference type="RefSeq" id="WP_117451521.1">
    <property type="nucleotide sequence ID" value="NZ_BQNJ01000002.1"/>
</dbReference>
<dbReference type="EMBL" id="BQNJ01000002">
    <property type="protein sequence ID" value="GKH04457.1"/>
    <property type="molecule type" value="Genomic_DNA"/>
</dbReference>
<evidence type="ECO:0000313" key="2">
    <source>
        <dbReference type="EMBL" id="RGL96519.1"/>
    </source>
</evidence>
<organism evidence="2 3">
    <name type="scientific">Hungatella hathewayi</name>
    <dbReference type="NCBI Taxonomy" id="154046"/>
    <lineage>
        <taxon>Bacteria</taxon>
        <taxon>Bacillati</taxon>
        <taxon>Bacillota</taxon>
        <taxon>Clostridia</taxon>
        <taxon>Lachnospirales</taxon>
        <taxon>Lachnospiraceae</taxon>
        <taxon>Hungatella</taxon>
    </lineage>
</organism>
<dbReference type="AlphaFoldDB" id="A0A3E4TWF9"/>
<comment type="caution">
    <text evidence="2">The sequence shown here is derived from an EMBL/GenBank/DDBJ whole genome shotgun (WGS) entry which is preliminary data.</text>
</comment>
<evidence type="ECO:0000313" key="3">
    <source>
        <dbReference type="Proteomes" id="UP000261257"/>
    </source>
</evidence>
<reference evidence="1" key="2">
    <citation type="submission" date="2022-01" db="EMBL/GenBank/DDBJ databases">
        <title>Novel bile acid biosynthetic pathways are enriched in the microbiome of centenarians.</title>
        <authorList>
            <person name="Sato Y."/>
            <person name="Atarashi K."/>
            <person name="Plichta R.D."/>
            <person name="Arai Y."/>
            <person name="Sasajima S."/>
            <person name="Kearney M.S."/>
            <person name="Suda W."/>
            <person name="Takeshita K."/>
            <person name="Sasaki T."/>
            <person name="Okamoto S."/>
            <person name="Skelly N.A."/>
            <person name="Okamura Y."/>
            <person name="Vlamakis H."/>
            <person name="Li Y."/>
            <person name="Tanoue T."/>
            <person name="Takei H."/>
            <person name="Nittono H."/>
            <person name="Narushima S."/>
            <person name="Irie J."/>
            <person name="Itoh H."/>
            <person name="Moriya K."/>
            <person name="Sugiura Y."/>
            <person name="Suematsu M."/>
            <person name="Moritoki N."/>
            <person name="Shibata S."/>
            <person name="Littman R.D."/>
            <person name="Fischbach A.M."/>
            <person name="Uwamino Y."/>
            <person name="Inoue T."/>
            <person name="Honda A."/>
            <person name="Hattori M."/>
            <person name="Murai T."/>
            <person name="Xavier J.R."/>
            <person name="Hirose N."/>
            <person name="Honda K."/>
        </authorList>
    </citation>
    <scope>NUCLEOTIDE SEQUENCE</scope>
    <source>
        <strain evidence="1">CE91-St55</strain>
    </source>
</reference>
<name>A0A3E4TWF9_9FIRM</name>
<dbReference type="Proteomes" id="UP001055091">
    <property type="component" value="Unassembled WGS sequence"/>
</dbReference>
<sequence>MGTINCLGISIKIKKILACLFWAIFGVCLLTIPTFAAENIGGEPVDRSGTVTYISIPNEDGTFTILEGKEAQEWYERAVREGKQRESILESEYSGEGVKSEAETRGPFHYKYRYRESSNRKNVERTELEKTVTNKIRNDSSSQQSYQLSLSVSQSWSVSPSVEGKYKDAIKAKLGGSWGKSYSKTDSFTINVKPRKTVWVTFIPIMDESKGKVQKYYIPRGGLSKDEIVVKSTNVVTYNPKYLTVPIGKFIKTKSVYGVYVWHES</sequence>
<proteinExistence type="predicted"/>
<evidence type="ECO:0000313" key="1">
    <source>
        <dbReference type="EMBL" id="GKH04457.1"/>
    </source>
</evidence>
<dbReference type="Proteomes" id="UP000261257">
    <property type="component" value="Unassembled WGS sequence"/>
</dbReference>
<dbReference type="SUPFAM" id="SSF56973">
    <property type="entry name" value="Aerolisin/ETX pore-forming domain"/>
    <property type="match status" value="1"/>
</dbReference>
<protein>
    <submittedName>
        <fullName evidence="2">Uncharacterized protein</fullName>
    </submittedName>
</protein>
<accession>A0A3E4TWF9</accession>
<dbReference type="EMBL" id="QSSQ01000040">
    <property type="protein sequence ID" value="RGL96519.1"/>
    <property type="molecule type" value="Genomic_DNA"/>
</dbReference>